<evidence type="ECO:0000256" key="13">
    <source>
        <dbReference type="SAM" id="MobiDB-lite"/>
    </source>
</evidence>
<dbReference type="PROSITE" id="PS50011">
    <property type="entry name" value="PROTEIN_KINASE_DOM"/>
    <property type="match status" value="1"/>
</dbReference>
<dbReference type="InterPro" id="IPR001245">
    <property type="entry name" value="Ser-Thr/Tyr_kinase_cat_dom"/>
</dbReference>
<evidence type="ECO:0000256" key="5">
    <source>
        <dbReference type="ARBA" id="ARBA00022679"/>
    </source>
</evidence>
<evidence type="ECO:0000256" key="1">
    <source>
        <dbReference type="ARBA" id="ARBA00004496"/>
    </source>
</evidence>
<evidence type="ECO:0000259" key="16">
    <source>
        <dbReference type="PROSITE" id="PS50030"/>
    </source>
</evidence>
<evidence type="ECO:0000256" key="10">
    <source>
        <dbReference type="ARBA" id="ARBA00047899"/>
    </source>
</evidence>
<dbReference type="InterPro" id="IPR020635">
    <property type="entry name" value="Tyr_kinase_cat_dom"/>
</dbReference>
<dbReference type="InterPro" id="IPR032065">
    <property type="entry name" value="RNF31-UBA"/>
</dbReference>
<feature type="domain" description="Protein kinase" evidence="15">
    <location>
        <begin position="111"/>
        <end position="377"/>
    </location>
</feature>
<evidence type="ECO:0000256" key="2">
    <source>
        <dbReference type="ARBA" id="ARBA00011903"/>
    </source>
</evidence>
<dbReference type="InterPro" id="IPR017441">
    <property type="entry name" value="Protein_kinase_ATP_BS"/>
</dbReference>
<keyword evidence="8 12" id="KW-0067">ATP-binding</keyword>
<dbReference type="Pfam" id="PF16678">
    <property type="entry name" value="UBA_HOIP"/>
    <property type="match status" value="1"/>
</dbReference>
<dbReference type="SUPFAM" id="SSF46934">
    <property type="entry name" value="UBA-like"/>
    <property type="match status" value="1"/>
</dbReference>
<organism evidence="17 18">
    <name type="scientific">Xylocopa violacea</name>
    <name type="common">Violet carpenter bee</name>
    <name type="synonym">Apis violacea</name>
    <dbReference type="NCBI Taxonomy" id="135666"/>
    <lineage>
        <taxon>Eukaryota</taxon>
        <taxon>Metazoa</taxon>
        <taxon>Ecdysozoa</taxon>
        <taxon>Arthropoda</taxon>
        <taxon>Hexapoda</taxon>
        <taxon>Insecta</taxon>
        <taxon>Pterygota</taxon>
        <taxon>Neoptera</taxon>
        <taxon>Endopterygota</taxon>
        <taxon>Hymenoptera</taxon>
        <taxon>Apocrita</taxon>
        <taxon>Aculeata</taxon>
        <taxon>Apoidea</taxon>
        <taxon>Anthophila</taxon>
        <taxon>Apidae</taxon>
        <taxon>Xylocopa</taxon>
        <taxon>Xylocopa</taxon>
    </lineage>
</organism>
<dbReference type="PROSITE" id="PS00107">
    <property type="entry name" value="PROTEIN_KINASE_ATP"/>
    <property type="match status" value="1"/>
</dbReference>
<dbReference type="SUPFAM" id="SSF56112">
    <property type="entry name" value="Protein kinase-like (PK-like)"/>
    <property type="match status" value="1"/>
</dbReference>
<evidence type="ECO:0000259" key="15">
    <source>
        <dbReference type="PROSITE" id="PS50011"/>
    </source>
</evidence>
<evidence type="ECO:0000313" key="18">
    <source>
        <dbReference type="Proteomes" id="UP001642520"/>
    </source>
</evidence>
<keyword evidence="3 11" id="KW-0728">SH3 domain</keyword>
<dbReference type="InterPro" id="IPR009060">
    <property type="entry name" value="UBA-like_sf"/>
</dbReference>
<dbReference type="InterPro" id="IPR008266">
    <property type="entry name" value="Tyr_kinase_AS"/>
</dbReference>
<dbReference type="EMBL" id="CAXAJV020001292">
    <property type="protein sequence ID" value="CAL7942057.1"/>
    <property type="molecule type" value="Genomic_DNA"/>
</dbReference>
<keyword evidence="9" id="KW-0829">Tyrosine-protein kinase</keyword>
<dbReference type="PRINTS" id="PR00109">
    <property type="entry name" value="TYRKINASE"/>
</dbReference>
<keyword evidence="5" id="KW-0808">Transferase</keyword>
<dbReference type="InterPro" id="IPR050198">
    <property type="entry name" value="Non-receptor_tyrosine_kinases"/>
</dbReference>
<comment type="caution">
    <text evidence="17">The sequence shown here is derived from an EMBL/GenBank/DDBJ whole genome shotgun (WGS) entry which is preliminary data.</text>
</comment>
<dbReference type="Pfam" id="PF00018">
    <property type="entry name" value="SH3_1"/>
    <property type="match status" value="1"/>
</dbReference>
<dbReference type="Pfam" id="PF07714">
    <property type="entry name" value="PK_Tyr_Ser-Thr"/>
    <property type="match status" value="1"/>
</dbReference>
<feature type="compositionally biased region" description="Polar residues" evidence="13">
    <location>
        <begin position="84"/>
        <end position="96"/>
    </location>
</feature>
<dbReference type="InterPro" id="IPR001452">
    <property type="entry name" value="SH3_domain"/>
</dbReference>
<dbReference type="SUPFAM" id="SSF50044">
    <property type="entry name" value="SH3-domain"/>
    <property type="match status" value="1"/>
</dbReference>
<feature type="compositionally biased region" description="Polar residues" evidence="13">
    <location>
        <begin position="680"/>
        <end position="692"/>
    </location>
</feature>
<dbReference type="InterPro" id="IPR015116">
    <property type="entry name" value="Cdc42-bd-like"/>
</dbReference>
<reference evidence="17 18" key="1">
    <citation type="submission" date="2024-08" db="EMBL/GenBank/DDBJ databases">
        <authorList>
            <person name="Will J Nash"/>
            <person name="Angela Man"/>
            <person name="Seanna McTaggart"/>
            <person name="Kendall Baker"/>
            <person name="Tom Barker"/>
            <person name="Leah Catchpole"/>
            <person name="Alex Durrant"/>
            <person name="Karim Gharbi"/>
            <person name="Naomi Irish"/>
            <person name="Gemy Kaithakottil"/>
            <person name="Debby Ku"/>
            <person name="Aaliyah Providence"/>
            <person name="Felix Shaw"/>
            <person name="David Swarbreck"/>
            <person name="Chris Watkins"/>
            <person name="Ann M. McCartney"/>
            <person name="Giulio Formenti"/>
            <person name="Alice Mouton"/>
            <person name="Noel Vella"/>
            <person name="Bjorn M von Reumont"/>
            <person name="Adriana Vella"/>
            <person name="Wilfried Haerty"/>
        </authorList>
    </citation>
    <scope>NUCLEOTIDE SEQUENCE [LARGE SCALE GENOMIC DNA]</scope>
</reference>
<evidence type="ECO:0000313" key="17">
    <source>
        <dbReference type="EMBL" id="CAL7942057.1"/>
    </source>
</evidence>
<evidence type="ECO:0000256" key="9">
    <source>
        <dbReference type="ARBA" id="ARBA00023137"/>
    </source>
</evidence>
<dbReference type="Proteomes" id="UP001642520">
    <property type="component" value="Unassembled WGS sequence"/>
</dbReference>
<proteinExistence type="predicted"/>
<dbReference type="SMART" id="SM00326">
    <property type="entry name" value="SH3"/>
    <property type="match status" value="1"/>
</dbReference>
<sequence>MADDEGTEWLQELLHDVQLSQFFTRIRDELQVTRLQHFDYVQPEDLEKIGLGKPGIRRLLDAVKKKRNMQWKKNLMTKIRPGGSTKSNKKPSQSTVKDPPVLTCLIQDKDVKLSEKLGDGSFGVVTLGEWTSPSGRVLPVAVKVLKADALTQPNVIEQFVSEVQAMHTLDHHNLIRLYGVVLSQPMMMVTELAPLGALLDYLRKQCGQISVLTLCNYALQVATGMAYLEAKRFLHRDLACRNVLLSSVDKVKIGDFGLMRELSQQEDCYVMTEHKKVPFPWCAPESLKARKFTHSSDVWMFGVTLWEMLTFGEEPWVGLKGSEILRKIDKEGERLHEPEATPPDMYQLMLRCWARDPDERPTFAALRSSLTGMVPAVMKAVSNFAMAGKMTIDQGDQIVILDGRPENYWWKGQNQRTFQIGLFPRCFVDPMRRKQPEDISKPLENSFIHTGHGRPFEKSWGSPTHIDDVYLRNPMEPPDVVGVAVPPDNLTKDKYSCGTPRSRKQFNYTKFQNDFGASPIKWINSSAPSTSQEGSLIDLSPEEMVITNETQSDTACRRVVNILDEPIDNIEHETSWQDEDPRTYANFPGNVDPAYSDPFDTSSVFMKLPHSRYYSHVPADVSSRYFKTQNYGSVQNQDAGGNQESTNYYTLESGSDVSHYSINLSKESRNDSINLNVNVDSEEGNTYSQNHYSEIDKPSPPIANWSNWPEDLQNDVQTYVNVSSRNLQTTDAPPPPPPPPPPVAPNESPPKPKSNYDLAQSLNELTINVSPKKLDPAFLAELEKHLGEKEASKNMITTQQNPESSDPYSPVNKLQDNTIPALRPPPQTIKRKSPQIDYRSTNLPSKVQNSWQSKSTNIQQPSRAQPEQRVLETTTEQMVGQIWQQSQASHLNAYGSPQTNLNLLQIAPSNVSKPNLNHAQNSLPTSNQASHFLTASIPPGNHGITQIQNDLQQAHSSNVVAKPPNVMFSEQVYAELKQTVPNLDQLSQNEFNTLYNKTVQQNILRNYYAAGSSTSTDPASNLSHSQCLDGASTSTLAASGQSTRSVSGPAHLCDFSPHLKQPPVYNPPPPATWSPMKSVQNELGPSQSAMKCNLTSNLASSPNLLQLTHTNPPQEGAITLQASSARALPPQMTETVINTQLAPSASAYPSGVSPPLTAASQQLVMSLNDEFRASKVLKVQRETVDASQQEILTALQATGWDTSQAAKQILKDRQAKVESLVRLGLADRQQCEGALKQTEYDVDLAASLLLDQVK</sequence>
<dbReference type="InterPro" id="IPR055175">
    <property type="entry name" value="ACK/TNK-like_SAM"/>
</dbReference>
<dbReference type="SMART" id="SM00165">
    <property type="entry name" value="UBA"/>
    <property type="match status" value="2"/>
</dbReference>
<keyword evidence="7" id="KW-0418">Kinase</keyword>
<feature type="region of interest" description="Disordered" evidence="13">
    <location>
        <begin position="75"/>
        <end position="98"/>
    </location>
</feature>
<keyword evidence="18" id="KW-1185">Reference proteome</keyword>
<evidence type="ECO:0000256" key="8">
    <source>
        <dbReference type="ARBA" id="ARBA00022840"/>
    </source>
</evidence>
<keyword evidence="6 12" id="KW-0547">Nucleotide-binding</keyword>
<feature type="region of interest" description="Disordered" evidence="13">
    <location>
        <begin position="790"/>
        <end position="866"/>
    </location>
</feature>
<dbReference type="InterPro" id="IPR036028">
    <property type="entry name" value="SH3-like_dom_sf"/>
</dbReference>
<feature type="region of interest" description="Disordered" evidence="13">
    <location>
        <begin position="1059"/>
        <end position="1087"/>
    </location>
</feature>
<dbReference type="Gene3D" id="4.10.680.10">
    <property type="entry name" value="Cdc42-like binding domain"/>
    <property type="match status" value="1"/>
</dbReference>
<dbReference type="Gene3D" id="1.10.510.10">
    <property type="entry name" value="Transferase(Phosphotransferase) domain 1"/>
    <property type="match status" value="1"/>
</dbReference>
<dbReference type="Pfam" id="PF22931">
    <property type="entry name" value="SAM_TNK"/>
    <property type="match status" value="1"/>
</dbReference>
<evidence type="ECO:0000256" key="12">
    <source>
        <dbReference type="PROSITE-ProRule" id="PRU10141"/>
    </source>
</evidence>
<evidence type="ECO:0000259" key="14">
    <source>
        <dbReference type="PROSITE" id="PS50002"/>
    </source>
</evidence>
<feature type="binding site" evidence="12">
    <location>
        <position position="143"/>
    </location>
    <ligand>
        <name>ATP</name>
        <dbReference type="ChEBI" id="CHEBI:30616"/>
    </ligand>
</feature>
<feature type="region of interest" description="Disordered" evidence="13">
    <location>
        <begin position="726"/>
        <end position="756"/>
    </location>
</feature>
<dbReference type="PROSITE" id="PS00109">
    <property type="entry name" value="PROTEIN_KINASE_TYR"/>
    <property type="match status" value="1"/>
</dbReference>
<dbReference type="PROSITE" id="PS50030">
    <property type="entry name" value="UBA"/>
    <property type="match status" value="1"/>
</dbReference>
<name>A0ABP1NM99_XYLVO</name>
<dbReference type="SMART" id="SM00219">
    <property type="entry name" value="TyrKc"/>
    <property type="match status" value="1"/>
</dbReference>
<feature type="compositionally biased region" description="Polar residues" evidence="13">
    <location>
        <begin position="1075"/>
        <end position="1087"/>
    </location>
</feature>
<dbReference type="InterPro" id="IPR011009">
    <property type="entry name" value="Kinase-like_dom_sf"/>
</dbReference>
<feature type="compositionally biased region" description="Polar residues" evidence="13">
    <location>
        <begin position="838"/>
        <end position="866"/>
    </location>
</feature>
<dbReference type="PROSITE" id="PS50002">
    <property type="entry name" value="SH3"/>
    <property type="match status" value="1"/>
</dbReference>
<comment type="catalytic activity">
    <reaction evidence="10">
        <text>L-threonyl-[protein] + ATP = O-phospho-L-threonyl-[protein] + ADP + H(+)</text>
        <dbReference type="Rhea" id="RHEA:46608"/>
        <dbReference type="Rhea" id="RHEA-COMP:11060"/>
        <dbReference type="Rhea" id="RHEA-COMP:11605"/>
        <dbReference type="ChEBI" id="CHEBI:15378"/>
        <dbReference type="ChEBI" id="CHEBI:30013"/>
        <dbReference type="ChEBI" id="CHEBI:30616"/>
        <dbReference type="ChEBI" id="CHEBI:61977"/>
        <dbReference type="ChEBI" id="CHEBI:456216"/>
        <dbReference type="EC" id="2.7.11.1"/>
    </reaction>
</comment>
<dbReference type="CDD" id="cd09539">
    <property type="entry name" value="SAM_TNK-like"/>
    <property type="match status" value="1"/>
</dbReference>
<feature type="region of interest" description="Disordered" evidence="13">
    <location>
        <begin position="680"/>
        <end position="707"/>
    </location>
</feature>
<dbReference type="PANTHER" id="PTHR24418">
    <property type="entry name" value="TYROSINE-PROTEIN KINASE"/>
    <property type="match status" value="1"/>
</dbReference>
<evidence type="ECO:0000256" key="7">
    <source>
        <dbReference type="ARBA" id="ARBA00022777"/>
    </source>
</evidence>
<dbReference type="InterPro" id="IPR015940">
    <property type="entry name" value="UBA"/>
</dbReference>
<comment type="subcellular location">
    <subcellularLocation>
        <location evidence="1">Cytoplasm</location>
    </subcellularLocation>
</comment>
<dbReference type="Pfam" id="PF09027">
    <property type="entry name" value="GTPase_binding"/>
    <property type="match status" value="1"/>
</dbReference>
<dbReference type="InterPro" id="IPR037085">
    <property type="entry name" value="Cdc42-bd-like_dom_sf"/>
</dbReference>
<evidence type="ECO:0000256" key="3">
    <source>
        <dbReference type="ARBA" id="ARBA00022443"/>
    </source>
</evidence>
<feature type="domain" description="UBA" evidence="16">
    <location>
        <begin position="1210"/>
        <end position="1252"/>
    </location>
</feature>
<protein>
    <recommendedName>
        <fullName evidence="2">non-specific protein-tyrosine kinase</fullName>
        <ecNumber evidence="2">2.7.10.2</ecNumber>
    </recommendedName>
</protein>
<evidence type="ECO:0000256" key="6">
    <source>
        <dbReference type="ARBA" id="ARBA00022741"/>
    </source>
</evidence>
<keyword evidence="4" id="KW-0963">Cytoplasm</keyword>
<feature type="domain" description="SH3" evidence="14">
    <location>
        <begin position="373"/>
        <end position="433"/>
    </location>
</feature>
<evidence type="ECO:0000256" key="4">
    <source>
        <dbReference type="ARBA" id="ARBA00022490"/>
    </source>
</evidence>
<dbReference type="InterPro" id="IPR049587">
    <property type="entry name" value="TNK-like_SAM"/>
</dbReference>
<dbReference type="InterPro" id="IPR000719">
    <property type="entry name" value="Prot_kinase_dom"/>
</dbReference>
<feature type="compositionally biased region" description="Polar residues" evidence="13">
    <location>
        <begin position="794"/>
        <end position="818"/>
    </location>
</feature>
<dbReference type="EC" id="2.7.10.2" evidence="2"/>
<gene>
    <name evidence="17" type="ORF">XYLVIOL_LOCUS5346</name>
</gene>
<dbReference type="Gene3D" id="3.30.200.20">
    <property type="entry name" value="Phosphorylase Kinase, domain 1"/>
    <property type="match status" value="1"/>
</dbReference>
<evidence type="ECO:0000256" key="11">
    <source>
        <dbReference type="PROSITE-ProRule" id="PRU00192"/>
    </source>
</evidence>
<accession>A0ABP1NM99</accession>
<feature type="compositionally biased region" description="Pro residues" evidence="13">
    <location>
        <begin position="732"/>
        <end position="752"/>
    </location>
</feature>
<dbReference type="CDD" id="cd05040">
    <property type="entry name" value="PTKc_Ack_like"/>
    <property type="match status" value="1"/>
</dbReference>